<name>A0AAN9BTT8_9CAEN</name>
<dbReference type="InterPro" id="IPR052896">
    <property type="entry name" value="GGT-like_enzyme"/>
</dbReference>
<dbReference type="AlphaFoldDB" id="A0AAN9BTT8"/>
<dbReference type="PANTHER" id="PTHR43881:SF1">
    <property type="entry name" value="GAMMA-GLUTAMYLTRANSPEPTIDASE (AFU_ORTHOLOGUE AFUA_4G13580)"/>
    <property type="match status" value="1"/>
</dbReference>
<dbReference type="EMBL" id="JBAMIC010000002">
    <property type="protein sequence ID" value="KAK7111224.1"/>
    <property type="molecule type" value="Genomic_DNA"/>
</dbReference>
<evidence type="ECO:0000313" key="2">
    <source>
        <dbReference type="Proteomes" id="UP001374579"/>
    </source>
</evidence>
<gene>
    <name evidence="1" type="ORF">V1264_010895</name>
</gene>
<reference evidence="1 2" key="1">
    <citation type="submission" date="2024-02" db="EMBL/GenBank/DDBJ databases">
        <title>Chromosome-scale genome assembly of the rough periwinkle Littorina saxatilis.</title>
        <authorList>
            <person name="De Jode A."/>
            <person name="Faria R."/>
            <person name="Formenti G."/>
            <person name="Sims Y."/>
            <person name="Smith T.P."/>
            <person name="Tracey A."/>
            <person name="Wood J.M.D."/>
            <person name="Zagrodzka Z.B."/>
            <person name="Johannesson K."/>
            <person name="Butlin R.K."/>
            <person name="Leder E.H."/>
        </authorList>
    </citation>
    <scope>NUCLEOTIDE SEQUENCE [LARGE SCALE GENOMIC DNA]</scope>
    <source>
        <strain evidence="1">Snail1</strain>
        <tissue evidence="1">Muscle</tissue>
    </source>
</reference>
<organism evidence="1 2">
    <name type="scientific">Littorina saxatilis</name>
    <dbReference type="NCBI Taxonomy" id="31220"/>
    <lineage>
        <taxon>Eukaryota</taxon>
        <taxon>Metazoa</taxon>
        <taxon>Spiralia</taxon>
        <taxon>Lophotrochozoa</taxon>
        <taxon>Mollusca</taxon>
        <taxon>Gastropoda</taxon>
        <taxon>Caenogastropoda</taxon>
        <taxon>Littorinimorpha</taxon>
        <taxon>Littorinoidea</taxon>
        <taxon>Littorinidae</taxon>
        <taxon>Littorina</taxon>
    </lineage>
</organism>
<comment type="caution">
    <text evidence="1">The sequence shown here is derived from an EMBL/GenBank/DDBJ whole genome shotgun (WGS) entry which is preliminary data.</text>
</comment>
<evidence type="ECO:0000313" key="1">
    <source>
        <dbReference type="EMBL" id="KAK7111224.1"/>
    </source>
</evidence>
<dbReference type="InterPro" id="IPR029055">
    <property type="entry name" value="Ntn_hydrolases_N"/>
</dbReference>
<protein>
    <submittedName>
        <fullName evidence="1">Uncharacterized protein</fullName>
    </submittedName>
</protein>
<accession>A0AAN9BTT8</accession>
<dbReference type="PANTHER" id="PTHR43881">
    <property type="entry name" value="GAMMA-GLUTAMYLTRANSPEPTIDASE (AFU_ORTHOLOGUE AFUA_4G13580)"/>
    <property type="match status" value="1"/>
</dbReference>
<dbReference type="Pfam" id="PF01019">
    <property type="entry name" value="G_glu_transpept"/>
    <property type="match status" value="1"/>
</dbReference>
<proteinExistence type="predicted"/>
<sequence length="140" mass="14440">MEFNSRRPVTVCRQGCVASSQPQASQIGLDVLRSGGNAADAAVAVAAALNVTEPCSTGIGGDAFCLFYDAKTQKVKGLNGSGRCSSEASLSRLADDGFTQFLKFSPRHGHAVTVPGAAAAWCDTVTSFGSGKVMVKCSYL</sequence>
<dbReference type="SUPFAM" id="SSF56235">
    <property type="entry name" value="N-terminal nucleophile aminohydrolases (Ntn hydrolases)"/>
    <property type="match status" value="1"/>
</dbReference>
<keyword evidence="2" id="KW-1185">Reference proteome</keyword>
<dbReference type="PRINTS" id="PR01210">
    <property type="entry name" value="GGTRANSPTASE"/>
</dbReference>
<dbReference type="Proteomes" id="UP001374579">
    <property type="component" value="Unassembled WGS sequence"/>
</dbReference>